<dbReference type="GO" id="GO:0005975">
    <property type="term" value="P:carbohydrate metabolic process"/>
    <property type="evidence" value="ECO:0007669"/>
    <property type="project" value="InterPro"/>
</dbReference>
<dbReference type="Proteomes" id="UP000520814">
    <property type="component" value="Unassembled WGS sequence"/>
</dbReference>
<dbReference type="InterPro" id="IPR013320">
    <property type="entry name" value="ConA-like_dom_sf"/>
</dbReference>
<evidence type="ECO:0000313" key="3">
    <source>
        <dbReference type="EMBL" id="MBB6053369.1"/>
    </source>
</evidence>
<dbReference type="EMBL" id="JACHGW010000006">
    <property type="protein sequence ID" value="MBB6053369.1"/>
    <property type="molecule type" value="Genomic_DNA"/>
</dbReference>
<evidence type="ECO:0000256" key="1">
    <source>
        <dbReference type="ARBA" id="ARBA00006865"/>
    </source>
</evidence>
<comment type="caution">
    <text evidence="3">The sequence shown here is derived from an EMBL/GenBank/DDBJ whole genome shotgun (WGS) entry which is preliminary data.</text>
</comment>
<evidence type="ECO:0000313" key="4">
    <source>
        <dbReference type="Proteomes" id="UP000520814"/>
    </source>
</evidence>
<dbReference type="RefSeq" id="WP_184203463.1">
    <property type="nucleotide sequence ID" value="NZ_JACHGW010000006.1"/>
</dbReference>
<dbReference type="PROSITE" id="PS51762">
    <property type="entry name" value="GH16_2"/>
    <property type="match status" value="1"/>
</dbReference>
<accession>A0A7W9SWS1</accession>
<gene>
    <name evidence="3" type="ORF">HNQ39_005203</name>
</gene>
<dbReference type="CDD" id="cd08023">
    <property type="entry name" value="GH16_laminarinase_like"/>
    <property type="match status" value="1"/>
</dbReference>
<dbReference type="PANTHER" id="PTHR10963:SF55">
    <property type="entry name" value="GLYCOSIDE HYDROLASE FAMILY 16 PROTEIN"/>
    <property type="match status" value="1"/>
</dbReference>
<dbReference type="GO" id="GO:0004553">
    <property type="term" value="F:hydrolase activity, hydrolyzing O-glycosyl compounds"/>
    <property type="evidence" value="ECO:0007669"/>
    <property type="project" value="InterPro"/>
</dbReference>
<name>A0A7W9SWS1_ARMRO</name>
<evidence type="ECO:0000259" key="2">
    <source>
        <dbReference type="PROSITE" id="PS51762"/>
    </source>
</evidence>
<dbReference type="Pfam" id="PF00722">
    <property type="entry name" value="Glyco_hydro_16"/>
    <property type="match status" value="1"/>
</dbReference>
<dbReference type="SUPFAM" id="SSF49899">
    <property type="entry name" value="Concanavalin A-like lectins/glucanases"/>
    <property type="match status" value="1"/>
</dbReference>
<keyword evidence="4" id="KW-1185">Reference proteome</keyword>
<proteinExistence type="inferred from homology"/>
<feature type="domain" description="GH16" evidence="2">
    <location>
        <begin position="46"/>
        <end position="277"/>
    </location>
</feature>
<dbReference type="AlphaFoldDB" id="A0A7W9SWS1"/>
<sequence length="277" mass="31063">MRVQFETTGGALFAALAASFGLGMVIQKQKTTAPAPVVATSARPSPQQTAAPNPVTGMTFHDEFDGKALDTQKWIDSYPDGVRTHSNHEQQYYATDGYRLQDGKLVLIGERKPQGGMPYTSGMVSSYGKFSQLYGRFEIRARFPAGKGIWPAFWLLPNDKSWPPEIDILEILGHDPTCIYFTNHWRTVAGTVQNEQGRLRGLDFSKEFHTITLVWKPDVLIWSVDGVERFRTKEHVPQKPMFVLANLAIGGDWPGFPDATTPFPAKMEIDYIRVWAL</sequence>
<dbReference type="InterPro" id="IPR000757">
    <property type="entry name" value="Beta-glucanase-like"/>
</dbReference>
<reference evidence="3 4" key="1">
    <citation type="submission" date="2020-08" db="EMBL/GenBank/DDBJ databases">
        <title>Genomic Encyclopedia of Type Strains, Phase IV (KMG-IV): sequencing the most valuable type-strain genomes for metagenomic binning, comparative biology and taxonomic classification.</title>
        <authorList>
            <person name="Goeker M."/>
        </authorList>
    </citation>
    <scope>NUCLEOTIDE SEQUENCE [LARGE SCALE GENOMIC DNA]</scope>
    <source>
        <strain evidence="3 4">DSM 23562</strain>
    </source>
</reference>
<protein>
    <submittedName>
        <fullName evidence="3">Beta-glucanase (GH16 family)</fullName>
    </submittedName>
</protein>
<comment type="similarity">
    <text evidence="1">Belongs to the glycosyl hydrolase 16 family.</text>
</comment>
<organism evidence="3 4">
    <name type="scientific">Armatimonas rosea</name>
    <dbReference type="NCBI Taxonomy" id="685828"/>
    <lineage>
        <taxon>Bacteria</taxon>
        <taxon>Bacillati</taxon>
        <taxon>Armatimonadota</taxon>
        <taxon>Armatimonadia</taxon>
        <taxon>Armatimonadales</taxon>
        <taxon>Armatimonadaceae</taxon>
        <taxon>Armatimonas</taxon>
    </lineage>
</organism>
<dbReference type="PANTHER" id="PTHR10963">
    <property type="entry name" value="GLYCOSYL HYDROLASE-RELATED"/>
    <property type="match status" value="1"/>
</dbReference>
<dbReference type="InterPro" id="IPR050546">
    <property type="entry name" value="Glycosyl_Hydrlase_16"/>
</dbReference>
<dbReference type="Gene3D" id="2.60.120.200">
    <property type="match status" value="1"/>
</dbReference>